<evidence type="ECO:0000313" key="2">
    <source>
        <dbReference type="Proteomes" id="UP001283361"/>
    </source>
</evidence>
<accession>A0AAE0XQH6</accession>
<keyword evidence="2" id="KW-1185">Reference proteome</keyword>
<name>A0AAE0XQH6_9GAST</name>
<gene>
    <name evidence="1" type="ORF">RRG08_024786</name>
</gene>
<protein>
    <submittedName>
        <fullName evidence="1">Uncharacterized protein</fullName>
    </submittedName>
</protein>
<proteinExistence type="predicted"/>
<reference evidence="1" key="1">
    <citation type="journal article" date="2023" name="G3 (Bethesda)">
        <title>A reference genome for the long-term kleptoplast-retaining sea slug Elysia crispata morphotype clarki.</title>
        <authorList>
            <person name="Eastman K.E."/>
            <person name="Pendleton A.L."/>
            <person name="Shaikh M.A."/>
            <person name="Suttiyut T."/>
            <person name="Ogas R."/>
            <person name="Tomko P."/>
            <person name="Gavelis G."/>
            <person name="Widhalm J.R."/>
            <person name="Wisecaver J.H."/>
        </authorList>
    </citation>
    <scope>NUCLEOTIDE SEQUENCE</scope>
    <source>
        <strain evidence="1">ECLA1</strain>
    </source>
</reference>
<comment type="caution">
    <text evidence="1">The sequence shown here is derived from an EMBL/GenBank/DDBJ whole genome shotgun (WGS) entry which is preliminary data.</text>
</comment>
<dbReference type="Proteomes" id="UP001283361">
    <property type="component" value="Unassembled WGS sequence"/>
</dbReference>
<organism evidence="1 2">
    <name type="scientific">Elysia crispata</name>
    <name type="common">lettuce slug</name>
    <dbReference type="NCBI Taxonomy" id="231223"/>
    <lineage>
        <taxon>Eukaryota</taxon>
        <taxon>Metazoa</taxon>
        <taxon>Spiralia</taxon>
        <taxon>Lophotrochozoa</taxon>
        <taxon>Mollusca</taxon>
        <taxon>Gastropoda</taxon>
        <taxon>Heterobranchia</taxon>
        <taxon>Euthyneura</taxon>
        <taxon>Panpulmonata</taxon>
        <taxon>Sacoglossa</taxon>
        <taxon>Placobranchoidea</taxon>
        <taxon>Plakobranchidae</taxon>
        <taxon>Elysia</taxon>
    </lineage>
</organism>
<dbReference type="EMBL" id="JAWDGP010007831">
    <property type="protein sequence ID" value="KAK3703482.1"/>
    <property type="molecule type" value="Genomic_DNA"/>
</dbReference>
<sequence>MIEPESAHRLLYARLDPIADTDLGATKASSCTAPGMMPSDQAADIARSLTLDTERVSSLQPLGVLLAAQDCADTEQNMATAFLLQSDHKRADKST</sequence>
<evidence type="ECO:0000313" key="1">
    <source>
        <dbReference type="EMBL" id="KAK3703482.1"/>
    </source>
</evidence>
<dbReference type="AlphaFoldDB" id="A0AAE0XQH6"/>